<evidence type="ECO:0008006" key="4">
    <source>
        <dbReference type="Google" id="ProtNLM"/>
    </source>
</evidence>
<proteinExistence type="predicted"/>
<keyword evidence="3" id="KW-1185">Reference proteome</keyword>
<dbReference type="RefSeq" id="WP_013320368.1">
    <property type="nucleotide sequence ID" value="NC_014501.1"/>
</dbReference>
<dbReference type="EMBL" id="CP002198">
    <property type="protein sequence ID" value="ADN12258.1"/>
    <property type="molecule type" value="Genomic_DNA"/>
</dbReference>
<dbReference type="InterPro" id="IPR025478">
    <property type="entry name" value="COP23"/>
</dbReference>
<dbReference type="STRING" id="497965.Cyan7822_0208"/>
<dbReference type="KEGG" id="cyj:Cyan7822_0208"/>
<organism evidence="2 3">
    <name type="scientific">Gloeothece verrucosa (strain PCC 7822)</name>
    <name type="common">Cyanothece sp. (strain PCC 7822)</name>
    <dbReference type="NCBI Taxonomy" id="497965"/>
    <lineage>
        <taxon>Bacteria</taxon>
        <taxon>Bacillati</taxon>
        <taxon>Cyanobacteriota</taxon>
        <taxon>Cyanophyceae</taxon>
        <taxon>Oscillatoriophycideae</taxon>
        <taxon>Chroococcales</taxon>
        <taxon>Aphanothecaceae</taxon>
        <taxon>Gloeothece</taxon>
        <taxon>Gloeothece verrucosa</taxon>
    </lineage>
</organism>
<feature type="chain" id="PRO_5003141370" description="Ig-like domain-containing protein" evidence="1">
    <location>
        <begin position="23"/>
        <end position="177"/>
    </location>
</feature>
<dbReference type="OrthoDB" id="490444at2"/>
<keyword evidence="1" id="KW-0732">Signal</keyword>
<dbReference type="Proteomes" id="UP000008206">
    <property type="component" value="Chromosome"/>
</dbReference>
<name>E0UJL4_GLOV7</name>
<sequence length="177" mass="19565">MNNNTLTLMAISGAMLTSVLFAPMGIAQTDKVEFICKASYDQQTNQPLPTTFVWYEGQKRALIRWEKQLGGKTPLERCTAITQRFQEAYNNGSLSFLTNGIMNNQPVICTAKEYGGNCITLLMTLRPQDNSLDILNSLADALSGRGVGPVRHSSGTPQRYYEINLQEALNKAPVSQD</sequence>
<evidence type="ECO:0000256" key="1">
    <source>
        <dbReference type="SAM" id="SignalP"/>
    </source>
</evidence>
<dbReference type="HOGENOM" id="CLU_101369_1_0_3"/>
<feature type="signal peptide" evidence="1">
    <location>
        <begin position="1"/>
        <end position="22"/>
    </location>
</feature>
<evidence type="ECO:0000313" key="2">
    <source>
        <dbReference type="EMBL" id="ADN12258.1"/>
    </source>
</evidence>
<dbReference type="Pfam" id="PF14218">
    <property type="entry name" value="COP23"/>
    <property type="match status" value="1"/>
</dbReference>
<dbReference type="AlphaFoldDB" id="E0UJL4"/>
<evidence type="ECO:0000313" key="3">
    <source>
        <dbReference type="Proteomes" id="UP000008206"/>
    </source>
</evidence>
<dbReference type="eggNOG" id="COG0265">
    <property type="taxonomic scope" value="Bacteria"/>
</dbReference>
<gene>
    <name evidence="2" type="ordered locus">Cyan7822_0208</name>
</gene>
<reference evidence="3" key="1">
    <citation type="journal article" date="2011" name="MBio">
        <title>Novel metabolic attributes of the genus Cyanothece, comprising a group of unicellular nitrogen-fixing Cyanobacteria.</title>
        <authorList>
            <person name="Bandyopadhyay A."/>
            <person name="Elvitigala T."/>
            <person name="Welsh E."/>
            <person name="Stockel J."/>
            <person name="Liberton M."/>
            <person name="Min H."/>
            <person name="Sherman L.A."/>
            <person name="Pakrasi H.B."/>
        </authorList>
    </citation>
    <scope>NUCLEOTIDE SEQUENCE [LARGE SCALE GENOMIC DNA]</scope>
    <source>
        <strain evidence="3">PCC 7822</strain>
    </source>
</reference>
<accession>E0UJL4</accession>
<protein>
    <recommendedName>
        <fullName evidence="4">Ig-like domain-containing protein</fullName>
    </recommendedName>
</protein>